<proteinExistence type="inferred from homology"/>
<name>A0A644VZ57_9ZZZZ</name>
<dbReference type="PANTHER" id="PTHR31793">
    <property type="entry name" value="4-HYDROXYBENZOYL-COA THIOESTERASE FAMILY MEMBER"/>
    <property type="match status" value="1"/>
</dbReference>
<dbReference type="EC" id="3.1.-.-" evidence="3"/>
<dbReference type="PANTHER" id="PTHR31793:SF27">
    <property type="entry name" value="NOVEL THIOESTERASE SUPERFAMILY DOMAIN AND SAPOSIN A-TYPE DOMAIN CONTAINING PROTEIN (0610012H03RIK)"/>
    <property type="match status" value="1"/>
</dbReference>
<protein>
    <submittedName>
        <fullName evidence="3">Putative esterase</fullName>
        <ecNumber evidence="3">3.1.-.-</ecNumber>
    </submittedName>
</protein>
<dbReference type="InterPro" id="IPR050563">
    <property type="entry name" value="4-hydroxybenzoyl-CoA_TE"/>
</dbReference>
<dbReference type="EMBL" id="VSSQ01000524">
    <property type="protein sequence ID" value="MPL96765.1"/>
    <property type="molecule type" value="Genomic_DNA"/>
</dbReference>
<accession>A0A644VZ57</accession>
<dbReference type="AlphaFoldDB" id="A0A644VZ57"/>
<dbReference type="Pfam" id="PF13279">
    <property type="entry name" value="4HBT_2"/>
    <property type="match status" value="1"/>
</dbReference>
<gene>
    <name evidence="3" type="ORF">SDC9_42947</name>
</gene>
<dbReference type="InterPro" id="IPR029069">
    <property type="entry name" value="HotDog_dom_sf"/>
</dbReference>
<comment type="caution">
    <text evidence="3">The sequence shown here is derived from an EMBL/GenBank/DDBJ whole genome shotgun (WGS) entry which is preliminary data.</text>
</comment>
<dbReference type="CDD" id="cd00586">
    <property type="entry name" value="4HBT"/>
    <property type="match status" value="1"/>
</dbReference>
<sequence length="132" mass="15289">MEYPYQIEMKVRDYECDIQGIVNNSVYQNYLEHARHEYLRSNDVSFAEMHNRGVDAVVARIEMAFKTPLRPGDDFIVKINVQKEGVKYVFHQAIYRKTDMKLSLKARVDAVVTVNGKLVSAVPEFDKLVMNS</sequence>
<dbReference type="GO" id="GO:0047617">
    <property type="term" value="F:fatty acyl-CoA hydrolase activity"/>
    <property type="evidence" value="ECO:0007669"/>
    <property type="project" value="TreeGrafter"/>
</dbReference>
<reference evidence="3" key="1">
    <citation type="submission" date="2019-08" db="EMBL/GenBank/DDBJ databases">
        <authorList>
            <person name="Kucharzyk K."/>
            <person name="Murdoch R.W."/>
            <person name="Higgins S."/>
            <person name="Loffler F."/>
        </authorList>
    </citation>
    <scope>NUCLEOTIDE SEQUENCE</scope>
</reference>
<organism evidence="3">
    <name type="scientific">bioreactor metagenome</name>
    <dbReference type="NCBI Taxonomy" id="1076179"/>
    <lineage>
        <taxon>unclassified sequences</taxon>
        <taxon>metagenomes</taxon>
        <taxon>ecological metagenomes</taxon>
    </lineage>
</organism>
<evidence type="ECO:0000256" key="2">
    <source>
        <dbReference type="ARBA" id="ARBA00022801"/>
    </source>
</evidence>
<evidence type="ECO:0000313" key="3">
    <source>
        <dbReference type="EMBL" id="MPL96765.1"/>
    </source>
</evidence>
<evidence type="ECO:0000256" key="1">
    <source>
        <dbReference type="ARBA" id="ARBA00005953"/>
    </source>
</evidence>
<comment type="similarity">
    <text evidence="1">Belongs to the 4-hydroxybenzoyl-CoA thioesterase family.</text>
</comment>
<dbReference type="SUPFAM" id="SSF54637">
    <property type="entry name" value="Thioesterase/thiol ester dehydrase-isomerase"/>
    <property type="match status" value="1"/>
</dbReference>
<keyword evidence="2 3" id="KW-0378">Hydrolase</keyword>
<dbReference type="Gene3D" id="3.10.129.10">
    <property type="entry name" value="Hotdog Thioesterase"/>
    <property type="match status" value="1"/>
</dbReference>